<comment type="cofactor">
    <cofactor evidence="1">
        <name>Mg(2+)</name>
        <dbReference type="ChEBI" id="CHEBI:18420"/>
    </cofactor>
</comment>
<dbReference type="EMBL" id="SDOX01000011">
    <property type="protein sequence ID" value="TFJ85531.1"/>
    <property type="molecule type" value="Genomic_DNA"/>
</dbReference>
<dbReference type="InterPro" id="IPR044929">
    <property type="entry name" value="DNA/RNA_non-sp_Endonuclease_sf"/>
</dbReference>
<feature type="domain" description="ENPP1-3/EXOG-like endonuclease/phosphodiesterase" evidence="11">
    <location>
        <begin position="68"/>
        <end position="289"/>
    </location>
</feature>
<feature type="binding site" evidence="9">
    <location>
        <position position="163"/>
    </location>
    <ligand>
        <name>Mg(2+)</name>
        <dbReference type="ChEBI" id="CHEBI:18420"/>
        <note>catalytic</note>
    </ligand>
</feature>
<dbReference type="SMART" id="SM00477">
    <property type="entry name" value="NUC"/>
    <property type="match status" value="1"/>
</dbReference>
<dbReference type="InterPro" id="IPR001604">
    <property type="entry name" value="Endo_G_ENPP1-like_dom"/>
</dbReference>
<dbReference type="GO" id="GO:0005743">
    <property type="term" value="C:mitochondrial inner membrane"/>
    <property type="evidence" value="ECO:0007669"/>
    <property type="project" value="TreeGrafter"/>
</dbReference>
<dbReference type="PANTHER" id="PTHR13966:SF5">
    <property type="entry name" value="ENDONUCLEASE G, MITOCHONDRIAL"/>
    <property type="match status" value="1"/>
</dbReference>
<feature type="region of interest" description="Disordered" evidence="10">
    <location>
        <begin position="375"/>
        <end position="404"/>
    </location>
</feature>
<evidence type="ECO:0000256" key="8">
    <source>
        <dbReference type="PIRSR" id="PIRSR640255-1"/>
    </source>
</evidence>
<evidence type="ECO:0000256" key="5">
    <source>
        <dbReference type="ARBA" id="ARBA00022759"/>
    </source>
</evidence>
<evidence type="ECO:0000259" key="11">
    <source>
        <dbReference type="SMART" id="SM00477"/>
    </source>
</evidence>
<comment type="caution">
    <text evidence="13">The sequence shown here is derived from an EMBL/GenBank/DDBJ whole genome shotgun (WGS) entry which is preliminary data.</text>
</comment>
<feature type="active site" description="Proton acceptor" evidence="8">
    <location>
        <position position="131"/>
    </location>
</feature>
<dbReference type="CDD" id="cd00091">
    <property type="entry name" value="NUC"/>
    <property type="match status" value="1"/>
</dbReference>
<organism evidence="13 14">
    <name type="scientific">Nannochloropsis salina CCMP1776</name>
    <dbReference type="NCBI Taxonomy" id="1027361"/>
    <lineage>
        <taxon>Eukaryota</taxon>
        <taxon>Sar</taxon>
        <taxon>Stramenopiles</taxon>
        <taxon>Ochrophyta</taxon>
        <taxon>Eustigmatophyceae</taxon>
        <taxon>Eustigmatales</taxon>
        <taxon>Monodopsidaceae</taxon>
        <taxon>Microchloropsis</taxon>
        <taxon>Microchloropsis salina</taxon>
    </lineage>
</organism>
<dbReference type="SUPFAM" id="SSF54060">
    <property type="entry name" value="His-Me finger endonucleases"/>
    <property type="match status" value="1"/>
</dbReference>
<gene>
    <name evidence="13" type="ORF">NSK_003041</name>
</gene>
<evidence type="ECO:0000256" key="4">
    <source>
        <dbReference type="ARBA" id="ARBA00022723"/>
    </source>
</evidence>
<keyword evidence="3" id="KW-0540">Nuclease</keyword>
<evidence type="ECO:0008006" key="15">
    <source>
        <dbReference type="Google" id="ProtNLM"/>
    </source>
</evidence>
<evidence type="ECO:0000313" key="14">
    <source>
        <dbReference type="Proteomes" id="UP000355283"/>
    </source>
</evidence>
<protein>
    <recommendedName>
        <fullName evidence="15">Endonuclease</fullName>
    </recommendedName>
</protein>
<keyword evidence="6" id="KW-0378">Hydrolase</keyword>
<sequence length="404" mass="44561">MGFARSFIGKRHVTPLLTSVGGSLAILLSTDREDRKRFAQAQAPGMARDLDKWSQVGLPGGETTYMFRENFVVCYDARTRNPRWVMERITRDTCRGEADRRVVSFYEEGSIDPSFRSKNSDYLNSGYDRGHMAPAANNRSSVKQMEETFTLANVSPQVGGGFNRDYWARVEKFTRDLTKRCQSVYLVSGPLFLPRQKQAGDAPFTSNPTSKARFIMSYELLGDPPGLVAVPTHFFKCVLAEVEGRYLVAAFVLPNAPIPPEVPLTRFLVPLENLEQAAGVRFFAQALSQEDKERLDGRVQLLRGTVGGEEGGIAGLLAAQAPSTALVTREGYGHDSGRWGKGRNKGGLRLNLEGPEHLCEALACHLPPERFWELTDGRAGGGSGGGRRKRGRDATESSNSLTPW</sequence>
<dbReference type="GO" id="GO:0005634">
    <property type="term" value="C:nucleus"/>
    <property type="evidence" value="ECO:0007669"/>
    <property type="project" value="TreeGrafter"/>
</dbReference>
<dbReference type="InterPro" id="IPR044925">
    <property type="entry name" value="His-Me_finger_sf"/>
</dbReference>
<evidence type="ECO:0000313" key="13">
    <source>
        <dbReference type="EMBL" id="TFJ85531.1"/>
    </source>
</evidence>
<dbReference type="Pfam" id="PF01223">
    <property type="entry name" value="Endonuclease_NS"/>
    <property type="match status" value="1"/>
</dbReference>
<dbReference type="AlphaFoldDB" id="A0A4D9D1E4"/>
<proteinExistence type="inferred from homology"/>
<feature type="domain" description="DNA/RNA non-specific endonuclease/pyrophosphatase/phosphodiesterase" evidence="12">
    <location>
        <begin position="67"/>
        <end position="289"/>
    </location>
</feature>
<evidence type="ECO:0000256" key="2">
    <source>
        <dbReference type="ARBA" id="ARBA00010052"/>
    </source>
</evidence>
<evidence type="ECO:0000256" key="1">
    <source>
        <dbReference type="ARBA" id="ARBA00001946"/>
    </source>
</evidence>
<dbReference type="InterPro" id="IPR040255">
    <property type="entry name" value="Non-specific_endonuclease"/>
</dbReference>
<keyword evidence="7" id="KW-0460">Magnesium</keyword>
<keyword evidence="4 9" id="KW-0479">Metal-binding</keyword>
<dbReference type="GO" id="GO:0003676">
    <property type="term" value="F:nucleic acid binding"/>
    <property type="evidence" value="ECO:0007669"/>
    <property type="project" value="InterPro"/>
</dbReference>
<dbReference type="InterPro" id="IPR020821">
    <property type="entry name" value="ENPP1-3/EXOG-like_nuc-like"/>
</dbReference>
<evidence type="ECO:0000256" key="6">
    <source>
        <dbReference type="ARBA" id="ARBA00022801"/>
    </source>
</evidence>
<dbReference type="PROSITE" id="PS01070">
    <property type="entry name" value="NUCLEASE_NON_SPEC"/>
    <property type="match status" value="1"/>
</dbReference>
<keyword evidence="14" id="KW-1185">Reference proteome</keyword>
<dbReference type="GO" id="GO:0000014">
    <property type="term" value="F:single-stranded DNA endodeoxyribonuclease activity"/>
    <property type="evidence" value="ECO:0007669"/>
    <property type="project" value="TreeGrafter"/>
</dbReference>
<accession>A0A4D9D1E4</accession>
<name>A0A4D9D1E4_9STRA</name>
<evidence type="ECO:0000256" key="7">
    <source>
        <dbReference type="ARBA" id="ARBA00022842"/>
    </source>
</evidence>
<dbReference type="InterPro" id="IPR018524">
    <property type="entry name" value="DNA/RNA_endonuclease_AS"/>
</dbReference>
<keyword evidence="5" id="KW-0255">Endonuclease</keyword>
<dbReference type="GO" id="GO:0004521">
    <property type="term" value="F:RNA endonuclease activity"/>
    <property type="evidence" value="ECO:0007669"/>
    <property type="project" value="TreeGrafter"/>
</dbReference>
<dbReference type="OrthoDB" id="5418055at2759"/>
<evidence type="ECO:0000259" key="12">
    <source>
        <dbReference type="SMART" id="SM00892"/>
    </source>
</evidence>
<dbReference type="Proteomes" id="UP000355283">
    <property type="component" value="Unassembled WGS sequence"/>
</dbReference>
<dbReference type="SMART" id="SM00892">
    <property type="entry name" value="Endonuclease_NS"/>
    <property type="match status" value="1"/>
</dbReference>
<reference evidence="13 14" key="1">
    <citation type="submission" date="2019-01" db="EMBL/GenBank/DDBJ databases">
        <title>Nuclear Genome Assembly of the Microalgal Biofuel strain Nannochloropsis salina CCMP1776.</title>
        <authorList>
            <person name="Hovde B."/>
        </authorList>
    </citation>
    <scope>NUCLEOTIDE SEQUENCE [LARGE SCALE GENOMIC DNA]</scope>
    <source>
        <strain evidence="13 14">CCMP1776</strain>
    </source>
</reference>
<dbReference type="GO" id="GO:0046872">
    <property type="term" value="F:metal ion binding"/>
    <property type="evidence" value="ECO:0007669"/>
    <property type="project" value="UniProtKB-KW"/>
</dbReference>
<dbReference type="Gene3D" id="3.40.570.10">
    <property type="entry name" value="Extracellular Endonuclease, subunit A"/>
    <property type="match status" value="1"/>
</dbReference>
<evidence type="ECO:0000256" key="10">
    <source>
        <dbReference type="SAM" id="MobiDB-lite"/>
    </source>
</evidence>
<dbReference type="PANTHER" id="PTHR13966">
    <property type="entry name" value="ENDONUCLEASE RELATED"/>
    <property type="match status" value="1"/>
</dbReference>
<evidence type="ECO:0000256" key="9">
    <source>
        <dbReference type="PIRSR" id="PIRSR640255-2"/>
    </source>
</evidence>
<evidence type="ECO:0000256" key="3">
    <source>
        <dbReference type="ARBA" id="ARBA00022722"/>
    </source>
</evidence>
<comment type="similarity">
    <text evidence="2">Belongs to the DNA/RNA non-specific endonuclease family.</text>
</comment>